<evidence type="ECO:0000259" key="2">
    <source>
        <dbReference type="PROSITE" id="PS50846"/>
    </source>
</evidence>
<protein>
    <submittedName>
        <fullName evidence="3">Heavy-metal-associated domain</fullName>
    </submittedName>
</protein>
<name>A0A9E7K611_9LILI</name>
<dbReference type="GO" id="GO:0046872">
    <property type="term" value="F:metal ion binding"/>
    <property type="evidence" value="ECO:0007669"/>
    <property type="project" value="InterPro"/>
</dbReference>
<organism evidence="3 4">
    <name type="scientific">Musa troglodytarum</name>
    <name type="common">fe'i banana</name>
    <dbReference type="NCBI Taxonomy" id="320322"/>
    <lineage>
        <taxon>Eukaryota</taxon>
        <taxon>Viridiplantae</taxon>
        <taxon>Streptophyta</taxon>
        <taxon>Embryophyta</taxon>
        <taxon>Tracheophyta</taxon>
        <taxon>Spermatophyta</taxon>
        <taxon>Magnoliopsida</taxon>
        <taxon>Liliopsida</taxon>
        <taxon>Zingiberales</taxon>
        <taxon>Musaceae</taxon>
        <taxon>Musa</taxon>
    </lineage>
</organism>
<dbReference type="PROSITE" id="PS50846">
    <property type="entry name" value="HMA_2"/>
    <property type="match status" value="2"/>
</dbReference>
<evidence type="ECO:0000256" key="1">
    <source>
        <dbReference type="SAM" id="MobiDB-lite"/>
    </source>
</evidence>
<proteinExistence type="predicted"/>
<feature type="region of interest" description="Disordered" evidence="1">
    <location>
        <begin position="68"/>
        <end position="103"/>
    </location>
</feature>
<dbReference type="EMBL" id="CP097507">
    <property type="protein sequence ID" value="URE05257.1"/>
    <property type="molecule type" value="Genomic_DNA"/>
</dbReference>
<accession>A0A9E7K611</accession>
<dbReference type="InterPro" id="IPR036163">
    <property type="entry name" value="HMA_dom_sf"/>
</dbReference>
<dbReference type="SUPFAM" id="SSF55008">
    <property type="entry name" value="HMA, heavy metal-associated domain"/>
    <property type="match status" value="2"/>
</dbReference>
<feature type="domain" description="HMA" evidence="2">
    <location>
        <begin position="104"/>
        <end position="167"/>
    </location>
</feature>
<evidence type="ECO:0000313" key="3">
    <source>
        <dbReference type="EMBL" id="URE05257.1"/>
    </source>
</evidence>
<dbReference type="PANTHER" id="PTHR47066:SF1">
    <property type="entry name" value="HEAVY METAL-ASSOCIATED ISOPRENYLATED PLANT PROTEIN 9"/>
    <property type="match status" value="1"/>
</dbReference>
<dbReference type="Gene3D" id="3.30.70.100">
    <property type="match status" value="2"/>
</dbReference>
<dbReference type="Proteomes" id="UP001055439">
    <property type="component" value="Chromosome 5"/>
</dbReference>
<dbReference type="InterPro" id="IPR044258">
    <property type="entry name" value="HIPP09-like"/>
</dbReference>
<feature type="compositionally biased region" description="Basic and acidic residues" evidence="1">
    <location>
        <begin position="262"/>
        <end position="332"/>
    </location>
</feature>
<evidence type="ECO:0000313" key="4">
    <source>
        <dbReference type="Proteomes" id="UP001055439"/>
    </source>
</evidence>
<gene>
    <name evidence="3" type="ORF">MUK42_19953</name>
</gene>
<dbReference type="InterPro" id="IPR006121">
    <property type="entry name" value="HMA_dom"/>
</dbReference>
<dbReference type="OrthoDB" id="1926387at2759"/>
<dbReference type="Pfam" id="PF00403">
    <property type="entry name" value="HMA"/>
    <property type="match status" value="2"/>
</dbReference>
<feature type="region of interest" description="Disordered" evidence="1">
    <location>
        <begin position="254"/>
        <end position="337"/>
    </location>
</feature>
<reference evidence="3" key="1">
    <citation type="submission" date="2022-05" db="EMBL/GenBank/DDBJ databases">
        <title>The Musa troglodytarum L. genome provides insights into the mechanism of non-climacteric behaviour and enrichment of carotenoids.</title>
        <authorList>
            <person name="Wang J."/>
        </authorList>
    </citation>
    <scope>NUCLEOTIDE SEQUENCE</scope>
    <source>
        <tissue evidence="3">Leaf</tissue>
    </source>
</reference>
<feature type="domain" description="HMA" evidence="2">
    <location>
        <begin position="192"/>
        <end position="255"/>
    </location>
</feature>
<sequence length="394" mass="44137">MPCLFIACTLGIKFYSLSRFHQNVENVWTLLIIRLCFVGILPDSKILSHTYLDQMGLNAFLEEAKADPKPDVDDKKVDKKEKQEEIKKEEVDENKAAEAKPSPPSPIVLSLDLHCVGCARKIEKLILKCRGVEGVEVDMVQNQVTVKGVVDPQVVCSRIQKRTLRRAKVLAPLPPAEGDYKPDAVPPQVTEMTTVELLVNMHCEACAQQLRRKILKMRGVQTVETDFGSGKITVTGTMKAETLVEHIHRRTLKFASIVSQPPKEEEKKQEDEKKAEEKPAEEKKEEITEKKEEQKATSEEEKTEGNKEGGDIGGGKEEKGGGEEANKEEDGGSKSIISEEDMMKRMMMYWNGGIIGGEDMAKRMVHWVPVYVIQQPLPPPQIFSDENPNACCIL</sequence>
<dbReference type="AlphaFoldDB" id="A0A9E7K611"/>
<keyword evidence="4" id="KW-1185">Reference proteome</keyword>
<feature type="compositionally biased region" description="Basic and acidic residues" evidence="1">
    <location>
        <begin position="68"/>
        <end position="98"/>
    </location>
</feature>
<dbReference type="PANTHER" id="PTHR47066">
    <property type="entry name" value="HEAVY METAL-ASSOCIATED ISOPRENYLATED PLANT PROTEIN 9"/>
    <property type="match status" value="1"/>
</dbReference>
<dbReference type="CDD" id="cd00371">
    <property type="entry name" value="HMA"/>
    <property type="match status" value="2"/>
</dbReference>